<name>A0A402D0J4_9BACT</name>
<dbReference type="EMBL" id="AP025739">
    <property type="protein sequence ID" value="BDI33641.1"/>
    <property type="molecule type" value="Genomic_DNA"/>
</dbReference>
<dbReference type="AlphaFoldDB" id="A0A402D0J4"/>
<keyword evidence="3" id="KW-1185">Reference proteome</keyword>
<sequence length="94" mass="10403">MTTITLDLTTAELALLHRRADADGVTIIAVLHTLIAQLAPQAPAEPPRDFGAALSALRGEPMSDDPEEIAERERENTEMQNNIARWRAEQDLEK</sequence>
<reference evidence="2 3" key="1">
    <citation type="journal article" date="2019" name="Int. J. Syst. Evol. Microbiol.">
        <title>Capsulimonas corticalis gen. nov., sp. nov., an aerobic capsulated bacterium, of a novel bacterial order, Capsulimonadales ord. nov., of the class Armatimonadia of the phylum Armatimonadetes.</title>
        <authorList>
            <person name="Li J."/>
            <person name="Kudo C."/>
            <person name="Tonouchi A."/>
        </authorList>
    </citation>
    <scope>NUCLEOTIDE SEQUENCE [LARGE SCALE GENOMIC DNA]</scope>
    <source>
        <strain evidence="2 3">AX-7</strain>
    </source>
</reference>
<evidence type="ECO:0000313" key="3">
    <source>
        <dbReference type="Proteomes" id="UP000287394"/>
    </source>
</evidence>
<accession>A0A402D0J4</accession>
<feature type="region of interest" description="Disordered" evidence="1">
    <location>
        <begin position="58"/>
        <end position="81"/>
    </location>
</feature>
<evidence type="ECO:0000256" key="1">
    <source>
        <dbReference type="SAM" id="MobiDB-lite"/>
    </source>
</evidence>
<evidence type="ECO:0000313" key="2">
    <source>
        <dbReference type="EMBL" id="BDI33641.1"/>
    </source>
</evidence>
<proteinExistence type="predicted"/>
<gene>
    <name evidence="2" type="ORF">CCAX7_56920</name>
</gene>
<dbReference type="KEGG" id="ccot:CCAX7_56920"/>
<organism evidence="2 3">
    <name type="scientific">Capsulimonas corticalis</name>
    <dbReference type="NCBI Taxonomy" id="2219043"/>
    <lineage>
        <taxon>Bacteria</taxon>
        <taxon>Bacillati</taxon>
        <taxon>Armatimonadota</taxon>
        <taxon>Armatimonadia</taxon>
        <taxon>Capsulimonadales</taxon>
        <taxon>Capsulimonadaceae</taxon>
        <taxon>Capsulimonas</taxon>
    </lineage>
</organism>
<dbReference type="Proteomes" id="UP000287394">
    <property type="component" value="Chromosome"/>
</dbReference>
<dbReference type="RefSeq" id="WP_119323028.1">
    <property type="nucleotide sequence ID" value="NZ_AP025739.1"/>
</dbReference>
<protein>
    <submittedName>
        <fullName evidence="2">Uncharacterized protein</fullName>
    </submittedName>
</protein>